<sequence length="355" mass="38206">MVPSPPAAADDAEIRFLTFRDFAIRLGYFTTFVPPALALFFGHLQRDLGRRPILGLAGSTLAGLLYPVAIQIGLSRRVLPWLLFGTVSAMNVAVIWALPGLPGGVRANLWLLVFPGLISALLSMPFTLRQTALEVAGSLAVPLIARATYAQAFPLLDYYAILVPILVIFAYFKVLLNRLFHQARAQVQEIQALAVHDPLTGLDNRRAFMDTGRRLLGLAARNGHPLGLIMLDIDHFKRINDQFGHAAGDRVLCEAAQRMTQALRTTDLVARIGGEEFAMLLPDASPAALAAAAERVRQAFADAPMRLDAEALLPVTASLGTAQLTVGDTLDALLSRADQALYAAKGAGRNRVAAG</sequence>
<dbReference type="EC" id="2.7.7.65" evidence="1"/>
<evidence type="ECO:0000256" key="2">
    <source>
        <dbReference type="ARBA" id="ARBA00034247"/>
    </source>
</evidence>
<keyword evidence="3" id="KW-0472">Membrane</keyword>
<organism evidence="5 6">
    <name type="scientific">Mesoterricola sediminis</name>
    <dbReference type="NCBI Taxonomy" id="2927980"/>
    <lineage>
        <taxon>Bacteria</taxon>
        <taxon>Pseudomonadati</taxon>
        <taxon>Acidobacteriota</taxon>
        <taxon>Holophagae</taxon>
        <taxon>Holophagales</taxon>
        <taxon>Holophagaceae</taxon>
        <taxon>Mesoterricola</taxon>
    </lineage>
</organism>
<evidence type="ECO:0000256" key="1">
    <source>
        <dbReference type="ARBA" id="ARBA00012528"/>
    </source>
</evidence>
<evidence type="ECO:0000259" key="4">
    <source>
        <dbReference type="PROSITE" id="PS50887"/>
    </source>
</evidence>
<dbReference type="PANTHER" id="PTHR45138:SF9">
    <property type="entry name" value="DIGUANYLATE CYCLASE DGCM-RELATED"/>
    <property type="match status" value="1"/>
</dbReference>
<dbReference type="SUPFAM" id="SSF55073">
    <property type="entry name" value="Nucleotide cyclase"/>
    <property type="match status" value="1"/>
</dbReference>
<dbReference type="GO" id="GO:0052621">
    <property type="term" value="F:diguanylate cyclase activity"/>
    <property type="evidence" value="ECO:0007669"/>
    <property type="project" value="UniProtKB-EC"/>
</dbReference>
<dbReference type="KEGG" id="msea:METESE_34790"/>
<feature type="transmembrane region" description="Helical" evidence="3">
    <location>
        <begin position="78"/>
        <end position="97"/>
    </location>
</feature>
<reference evidence="5" key="1">
    <citation type="journal article" date="2023" name="Int. J. Syst. Evol. Microbiol.">
        <title>Mesoterricola silvestris gen. nov., sp. nov., Mesoterricola sediminis sp. nov., Geothrix oryzae sp. nov., Geothrix edaphica sp. nov., Geothrix rubra sp. nov., and Geothrix limicola sp. nov., six novel members of Acidobacteriota isolated from soils.</title>
        <authorList>
            <person name="Itoh H."/>
            <person name="Sugisawa Y."/>
            <person name="Mise K."/>
            <person name="Xu Z."/>
            <person name="Kuniyasu M."/>
            <person name="Ushijima N."/>
            <person name="Kawano K."/>
            <person name="Kobayashi E."/>
            <person name="Shiratori Y."/>
            <person name="Masuda Y."/>
            <person name="Senoo K."/>
        </authorList>
    </citation>
    <scope>NUCLEOTIDE SEQUENCE</scope>
    <source>
        <strain evidence="5">W786</strain>
    </source>
</reference>
<dbReference type="CDD" id="cd01949">
    <property type="entry name" value="GGDEF"/>
    <property type="match status" value="1"/>
</dbReference>
<dbReference type="InterPro" id="IPR000160">
    <property type="entry name" value="GGDEF_dom"/>
</dbReference>
<dbReference type="SMART" id="SM00267">
    <property type="entry name" value="GGDEF"/>
    <property type="match status" value="1"/>
</dbReference>
<feature type="transmembrane region" description="Helical" evidence="3">
    <location>
        <begin position="22"/>
        <end position="41"/>
    </location>
</feature>
<protein>
    <recommendedName>
        <fullName evidence="1">diguanylate cyclase</fullName>
        <ecNumber evidence="1">2.7.7.65</ecNumber>
    </recommendedName>
</protein>
<proteinExistence type="predicted"/>
<dbReference type="PROSITE" id="PS50887">
    <property type="entry name" value="GGDEF"/>
    <property type="match status" value="1"/>
</dbReference>
<dbReference type="NCBIfam" id="TIGR00254">
    <property type="entry name" value="GGDEF"/>
    <property type="match status" value="1"/>
</dbReference>
<keyword evidence="3" id="KW-1133">Transmembrane helix</keyword>
<dbReference type="PANTHER" id="PTHR45138">
    <property type="entry name" value="REGULATORY COMPONENTS OF SENSORY TRANSDUCTION SYSTEM"/>
    <property type="match status" value="1"/>
</dbReference>
<feature type="transmembrane region" description="Helical" evidence="3">
    <location>
        <begin position="109"/>
        <end position="128"/>
    </location>
</feature>
<name>A0AA48GSM1_9BACT</name>
<comment type="catalytic activity">
    <reaction evidence="2">
        <text>2 GTP = 3',3'-c-di-GMP + 2 diphosphate</text>
        <dbReference type="Rhea" id="RHEA:24898"/>
        <dbReference type="ChEBI" id="CHEBI:33019"/>
        <dbReference type="ChEBI" id="CHEBI:37565"/>
        <dbReference type="ChEBI" id="CHEBI:58805"/>
        <dbReference type="EC" id="2.7.7.65"/>
    </reaction>
</comment>
<keyword evidence="3" id="KW-0812">Transmembrane</keyword>
<dbReference type="Gene3D" id="3.30.70.270">
    <property type="match status" value="1"/>
</dbReference>
<feature type="transmembrane region" description="Helical" evidence="3">
    <location>
        <begin position="53"/>
        <end position="72"/>
    </location>
</feature>
<feature type="domain" description="GGDEF" evidence="4">
    <location>
        <begin position="224"/>
        <end position="355"/>
    </location>
</feature>
<dbReference type="Proteomes" id="UP001228113">
    <property type="component" value="Chromosome"/>
</dbReference>
<dbReference type="InterPro" id="IPR043128">
    <property type="entry name" value="Rev_trsase/Diguanyl_cyclase"/>
</dbReference>
<dbReference type="InterPro" id="IPR050469">
    <property type="entry name" value="Diguanylate_Cyclase"/>
</dbReference>
<dbReference type="FunFam" id="3.30.70.270:FF:000001">
    <property type="entry name" value="Diguanylate cyclase domain protein"/>
    <property type="match status" value="1"/>
</dbReference>
<evidence type="ECO:0000256" key="3">
    <source>
        <dbReference type="SAM" id="Phobius"/>
    </source>
</evidence>
<keyword evidence="6" id="KW-1185">Reference proteome</keyword>
<dbReference type="RefSeq" id="WP_243328988.1">
    <property type="nucleotide sequence ID" value="NZ_AP027081.1"/>
</dbReference>
<dbReference type="Pfam" id="PF00990">
    <property type="entry name" value="GGDEF"/>
    <property type="match status" value="1"/>
</dbReference>
<dbReference type="InterPro" id="IPR029787">
    <property type="entry name" value="Nucleotide_cyclase"/>
</dbReference>
<evidence type="ECO:0000313" key="5">
    <source>
        <dbReference type="EMBL" id="BDU78521.1"/>
    </source>
</evidence>
<dbReference type="AlphaFoldDB" id="A0AA48GSM1"/>
<gene>
    <name evidence="5" type="ORF">METESE_34790</name>
</gene>
<evidence type="ECO:0000313" key="6">
    <source>
        <dbReference type="Proteomes" id="UP001228113"/>
    </source>
</evidence>
<dbReference type="EMBL" id="AP027081">
    <property type="protein sequence ID" value="BDU78521.1"/>
    <property type="molecule type" value="Genomic_DNA"/>
</dbReference>
<accession>A0AA48GSM1</accession>
<feature type="transmembrane region" description="Helical" evidence="3">
    <location>
        <begin position="158"/>
        <end position="176"/>
    </location>
</feature>